<evidence type="ECO:0000256" key="2">
    <source>
        <dbReference type="ARBA" id="ARBA00049402"/>
    </source>
</evidence>
<keyword evidence="6" id="KW-1185">Reference proteome</keyword>
<dbReference type="EC" id="2.4.2.8" evidence="5"/>
<evidence type="ECO:0000256" key="1">
    <source>
        <dbReference type="ARBA" id="ARBA00048811"/>
    </source>
</evidence>
<dbReference type="KEGG" id="nwe:SAMEA3174300_1404"/>
<dbReference type="GO" id="GO:0052657">
    <property type="term" value="F:guanine phosphoribosyltransferase activity"/>
    <property type="evidence" value="ECO:0007669"/>
    <property type="project" value="RHEA"/>
</dbReference>
<dbReference type="AlphaFoldDB" id="A0A3S4YQQ6"/>
<dbReference type="GO" id="GO:0032263">
    <property type="term" value="P:GMP salvage"/>
    <property type="evidence" value="ECO:0007669"/>
    <property type="project" value="TreeGrafter"/>
</dbReference>
<evidence type="ECO:0000259" key="4">
    <source>
        <dbReference type="Pfam" id="PF00156"/>
    </source>
</evidence>
<reference evidence="5 6" key="1">
    <citation type="submission" date="2018-12" db="EMBL/GenBank/DDBJ databases">
        <authorList>
            <consortium name="Pathogen Informatics"/>
        </authorList>
    </citation>
    <scope>NUCLEOTIDE SEQUENCE [LARGE SCALE GENOMIC DNA]</scope>
    <source>
        <strain evidence="5 6">NCTC12742</strain>
    </source>
</reference>
<dbReference type="PANTHER" id="PTHR43340">
    <property type="entry name" value="HYPOXANTHINE-GUANINE PHOSPHORIBOSYLTRANSFERASE"/>
    <property type="match status" value="1"/>
</dbReference>
<feature type="domain" description="Phosphoribosyltransferase" evidence="4">
    <location>
        <begin position="68"/>
        <end position="209"/>
    </location>
</feature>
<comment type="catalytic activity">
    <reaction evidence="1">
        <text>GMP + diphosphate = guanine + 5-phospho-alpha-D-ribose 1-diphosphate</text>
        <dbReference type="Rhea" id="RHEA:25424"/>
        <dbReference type="ChEBI" id="CHEBI:16235"/>
        <dbReference type="ChEBI" id="CHEBI:33019"/>
        <dbReference type="ChEBI" id="CHEBI:58017"/>
        <dbReference type="ChEBI" id="CHEBI:58115"/>
        <dbReference type="EC" id="2.4.2.8"/>
    </reaction>
    <physiologicalReaction direction="right-to-left" evidence="1">
        <dbReference type="Rhea" id="RHEA:25426"/>
    </physiologicalReaction>
</comment>
<dbReference type="STRING" id="28091.SAMEA3174300_01404"/>
<dbReference type="Pfam" id="PF00156">
    <property type="entry name" value="Pribosyltran"/>
    <property type="match status" value="1"/>
</dbReference>
<dbReference type="CDD" id="cd06223">
    <property type="entry name" value="PRTases_typeI"/>
    <property type="match status" value="1"/>
</dbReference>
<dbReference type="SUPFAM" id="SSF53271">
    <property type="entry name" value="PRTase-like"/>
    <property type="match status" value="1"/>
</dbReference>
<dbReference type="PANTHER" id="PTHR43340:SF1">
    <property type="entry name" value="HYPOXANTHINE PHOSPHORIBOSYLTRANSFERASE"/>
    <property type="match status" value="1"/>
</dbReference>
<dbReference type="Proteomes" id="UP000272771">
    <property type="component" value="Chromosome"/>
</dbReference>
<dbReference type="EMBL" id="LR134533">
    <property type="protein sequence ID" value="VEJ50603.1"/>
    <property type="molecule type" value="Genomic_DNA"/>
</dbReference>
<dbReference type="InterPro" id="IPR050408">
    <property type="entry name" value="HGPRT"/>
</dbReference>
<feature type="region of interest" description="Disordered" evidence="3">
    <location>
        <begin position="19"/>
        <end position="40"/>
    </location>
</feature>
<dbReference type="GO" id="GO:0046100">
    <property type="term" value="P:hypoxanthine metabolic process"/>
    <property type="evidence" value="ECO:0007669"/>
    <property type="project" value="TreeGrafter"/>
</dbReference>
<dbReference type="GO" id="GO:0000287">
    <property type="term" value="F:magnesium ion binding"/>
    <property type="evidence" value="ECO:0007669"/>
    <property type="project" value="TreeGrafter"/>
</dbReference>
<evidence type="ECO:0000256" key="3">
    <source>
        <dbReference type="SAM" id="MobiDB-lite"/>
    </source>
</evidence>
<dbReference type="Gene3D" id="3.40.50.2020">
    <property type="match status" value="1"/>
</dbReference>
<dbReference type="GO" id="GO:0004422">
    <property type="term" value="F:hypoxanthine phosphoribosyltransferase activity"/>
    <property type="evidence" value="ECO:0007669"/>
    <property type="project" value="TreeGrafter"/>
</dbReference>
<accession>A0A3S4YQQ6</accession>
<organism evidence="5 6">
    <name type="scientific">Neisseria weaveri</name>
    <dbReference type="NCBI Taxonomy" id="28091"/>
    <lineage>
        <taxon>Bacteria</taxon>
        <taxon>Pseudomonadati</taxon>
        <taxon>Pseudomonadota</taxon>
        <taxon>Betaproteobacteria</taxon>
        <taxon>Neisseriales</taxon>
        <taxon>Neisseriaceae</taxon>
        <taxon>Neisseria</taxon>
    </lineage>
</organism>
<proteinExistence type="predicted"/>
<keyword evidence="5" id="KW-0808">Transferase</keyword>
<dbReference type="NCBIfam" id="NF006605">
    <property type="entry name" value="PRK09162.1"/>
    <property type="match status" value="1"/>
</dbReference>
<dbReference type="InterPro" id="IPR029057">
    <property type="entry name" value="PRTase-like"/>
</dbReference>
<gene>
    <name evidence="5" type="primary">hpt</name>
    <name evidence="5" type="ORF">NCTC12742_00779</name>
</gene>
<keyword evidence="5" id="KW-0328">Glycosyltransferase</keyword>
<dbReference type="InterPro" id="IPR000836">
    <property type="entry name" value="PRTase_dom"/>
</dbReference>
<protein>
    <submittedName>
        <fullName evidence="5">Hypoxanthine-guanine phosphoribosyltransferase</fullName>
        <ecNumber evidence="5">2.4.2.8</ecNumber>
    </submittedName>
</protein>
<dbReference type="GO" id="GO:0006178">
    <property type="term" value="P:guanine salvage"/>
    <property type="evidence" value="ECO:0007669"/>
    <property type="project" value="TreeGrafter"/>
</dbReference>
<evidence type="ECO:0000313" key="5">
    <source>
        <dbReference type="EMBL" id="VEJ50603.1"/>
    </source>
</evidence>
<dbReference type="GO" id="GO:0005829">
    <property type="term" value="C:cytosol"/>
    <property type="evidence" value="ECO:0007669"/>
    <property type="project" value="TreeGrafter"/>
</dbReference>
<comment type="catalytic activity">
    <reaction evidence="2">
        <text>IMP + diphosphate = hypoxanthine + 5-phospho-alpha-D-ribose 1-diphosphate</text>
        <dbReference type="Rhea" id="RHEA:17973"/>
        <dbReference type="ChEBI" id="CHEBI:17368"/>
        <dbReference type="ChEBI" id="CHEBI:33019"/>
        <dbReference type="ChEBI" id="CHEBI:58017"/>
        <dbReference type="ChEBI" id="CHEBI:58053"/>
        <dbReference type="EC" id="2.4.2.8"/>
    </reaction>
    <physiologicalReaction direction="right-to-left" evidence="2">
        <dbReference type="Rhea" id="RHEA:17975"/>
    </physiologicalReaction>
</comment>
<name>A0A3S4YQQ6_9NEIS</name>
<dbReference type="GO" id="GO:0032264">
    <property type="term" value="P:IMP salvage"/>
    <property type="evidence" value="ECO:0007669"/>
    <property type="project" value="TreeGrafter"/>
</dbReference>
<sequence length="227" mass="25548">MPSETYFSDGLRHINRQALCYNPSKQKQPTPLDPRSDGKNMDIEQKYRQTQAMFQNAELLFGEEECRQALQRVADEITRDLSGKYPLLLPVMGGAVVFTGQLLPLLKFPLDFDYVHVSRYGDKLQGGNFNWKRMPDAEQIRGRHIVVLDDILDEGHTMAAIKEKLLEMGAASCSAAVFANKLISKDKPIKADYVGIDVPDRYVFGYGMDAAGCWRNLGAIYALNNPK</sequence>
<dbReference type="FunFam" id="3.40.50.2020:FF:000041">
    <property type="entry name" value="Hypoxanthine-guanine phosphoribosyltransferase"/>
    <property type="match status" value="1"/>
</dbReference>
<evidence type="ECO:0000313" key="6">
    <source>
        <dbReference type="Proteomes" id="UP000272771"/>
    </source>
</evidence>